<keyword evidence="1" id="KW-0677">Repeat</keyword>
<evidence type="ECO:0000256" key="2">
    <source>
        <dbReference type="ARBA" id="ARBA00023043"/>
    </source>
</evidence>
<dbReference type="AlphaFoldDB" id="A0A8H7K262"/>
<organism evidence="3 4">
    <name type="scientific">Bionectria ochroleuca</name>
    <name type="common">Gliocladium roseum</name>
    <dbReference type="NCBI Taxonomy" id="29856"/>
    <lineage>
        <taxon>Eukaryota</taxon>
        <taxon>Fungi</taxon>
        <taxon>Dikarya</taxon>
        <taxon>Ascomycota</taxon>
        <taxon>Pezizomycotina</taxon>
        <taxon>Sordariomycetes</taxon>
        <taxon>Hypocreomycetidae</taxon>
        <taxon>Hypocreales</taxon>
        <taxon>Bionectriaceae</taxon>
        <taxon>Clonostachys</taxon>
    </lineage>
</organism>
<evidence type="ECO:0000313" key="4">
    <source>
        <dbReference type="Proteomes" id="UP000616885"/>
    </source>
</evidence>
<dbReference type="Proteomes" id="UP000616885">
    <property type="component" value="Unassembled WGS sequence"/>
</dbReference>
<proteinExistence type="predicted"/>
<accession>A0A8H7K262</accession>
<dbReference type="InterPro" id="IPR036770">
    <property type="entry name" value="Ankyrin_rpt-contain_sf"/>
</dbReference>
<comment type="caution">
    <text evidence="3">The sequence shown here is derived from an EMBL/GenBank/DDBJ whole genome shotgun (WGS) entry which is preliminary data.</text>
</comment>
<sequence length="136" mass="15212">MFMLLRPYSLRKKLTPTLKTNLDRHHYHGQRRTCGGAVNQLLDKDGIDPESRDNSGRTTLSWVAGNGDSILAKKLIEMHGVDVNSKDRLDRTPLSWAADNGHQAIVQLLLAKECVDAICKCVDAICKDSWDRTPLS</sequence>
<dbReference type="Pfam" id="PF12796">
    <property type="entry name" value="Ank_2"/>
    <property type="match status" value="1"/>
</dbReference>
<reference evidence="3" key="1">
    <citation type="submission" date="2020-10" db="EMBL/GenBank/DDBJ databases">
        <title>High-Quality Genome Resource of Clonostachys rosea strain S41 by Oxford Nanopore Long-Read Sequencing.</title>
        <authorList>
            <person name="Wang H."/>
        </authorList>
    </citation>
    <scope>NUCLEOTIDE SEQUENCE</scope>
    <source>
        <strain evidence="3">S41</strain>
    </source>
</reference>
<gene>
    <name evidence="3" type="ORF">IM811_006692</name>
</gene>
<dbReference type="SUPFAM" id="SSF48403">
    <property type="entry name" value="Ankyrin repeat"/>
    <property type="match status" value="1"/>
</dbReference>
<dbReference type="PANTHER" id="PTHR24201">
    <property type="entry name" value="ANK_REP_REGION DOMAIN-CONTAINING PROTEIN"/>
    <property type="match status" value="1"/>
</dbReference>
<dbReference type="InterPro" id="IPR050776">
    <property type="entry name" value="Ank_Repeat/CDKN_Inhibitor"/>
</dbReference>
<dbReference type="Gene3D" id="1.25.40.20">
    <property type="entry name" value="Ankyrin repeat-containing domain"/>
    <property type="match status" value="2"/>
</dbReference>
<evidence type="ECO:0000313" key="3">
    <source>
        <dbReference type="EMBL" id="KAF9743036.1"/>
    </source>
</evidence>
<keyword evidence="2" id="KW-0040">ANK repeat</keyword>
<name>A0A8H7K262_BIOOC</name>
<dbReference type="InterPro" id="IPR002110">
    <property type="entry name" value="Ankyrin_rpt"/>
</dbReference>
<evidence type="ECO:0000256" key="1">
    <source>
        <dbReference type="ARBA" id="ARBA00022737"/>
    </source>
</evidence>
<protein>
    <recommendedName>
        <fullName evidence="5">Ankyrin</fullName>
    </recommendedName>
</protein>
<evidence type="ECO:0008006" key="5">
    <source>
        <dbReference type="Google" id="ProtNLM"/>
    </source>
</evidence>
<dbReference type="EMBL" id="JADCTT010000018">
    <property type="protein sequence ID" value="KAF9743036.1"/>
    <property type="molecule type" value="Genomic_DNA"/>
</dbReference>